<dbReference type="GO" id="GO:0005576">
    <property type="term" value="C:extracellular region"/>
    <property type="evidence" value="ECO:0007669"/>
    <property type="project" value="UniProtKB-SubCell"/>
</dbReference>
<evidence type="ECO:0000256" key="1">
    <source>
        <dbReference type="ARBA" id="ARBA00004239"/>
    </source>
</evidence>
<dbReference type="KEGG" id="vko:123020532"/>
<evidence type="ECO:0000256" key="6">
    <source>
        <dbReference type="PIRSR" id="PIRSR615527-1"/>
    </source>
</evidence>
<dbReference type="AlphaFoldDB" id="A0A8D2IQH7"/>
<dbReference type="Proteomes" id="UP000694545">
    <property type="component" value="Unplaced"/>
</dbReference>
<proteinExistence type="inferred from homology"/>
<organism evidence="8 9">
    <name type="scientific">Varanus komodoensis</name>
    <name type="common">Komodo dragon</name>
    <dbReference type="NCBI Taxonomy" id="61221"/>
    <lineage>
        <taxon>Eukaryota</taxon>
        <taxon>Metazoa</taxon>
        <taxon>Chordata</taxon>
        <taxon>Craniata</taxon>
        <taxon>Vertebrata</taxon>
        <taxon>Euteleostomi</taxon>
        <taxon>Lepidosauria</taxon>
        <taxon>Squamata</taxon>
        <taxon>Bifurcata</taxon>
        <taxon>Unidentata</taxon>
        <taxon>Episquamata</taxon>
        <taxon>Toxicofera</taxon>
        <taxon>Anguimorpha</taxon>
        <taxon>Paleoanguimorpha</taxon>
        <taxon>Varanoidea</taxon>
        <taxon>Varanidae</taxon>
        <taxon>Varanus</taxon>
    </lineage>
</organism>
<keyword evidence="9" id="KW-1185">Reference proteome</keyword>
<evidence type="ECO:0000256" key="4">
    <source>
        <dbReference type="ARBA" id="ARBA00022729"/>
    </source>
</evidence>
<feature type="active site" description="Proton donor" evidence="6">
    <location>
        <position position="246"/>
    </location>
</feature>
<keyword evidence="5 7" id="KW-0378">Hydrolase</keyword>
<dbReference type="CTD" id="8836"/>
<dbReference type="OMA" id="EPVSSHF"/>
<keyword evidence="4" id="KW-0732">Signal</keyword>
<dbReference type="PANTHER" id="PTHR11315:SF20">
    <property type="entry name" value="GAMMA-GLUTAMYL HYDROLASE"/>
    <property type="match status" value="1"/>
</dbReference>
<dbReference type="Ensembl" id="ENSVKKT00000004464.1">
    <property type="protein sequence ID" value="ENSVKKP00000004339.1"/>
    <property type="gene ID" value="ENSVKKG00000003244.1"/>
</dbReference>
<protein>
    <recommendedName>
        <fullName evidence="7">folate gamma-glutamyl hydrolase</fullName>
        <ecNumber evidence="7">3.4.19.9</ecNumber>
    </recommendedName>
</protein>
<accession>A0A8D2IQH7</accession>
<dbReference type="GeneID" id="123020532"/>
<dbReference type="Pfam" id="PF07722">
    <property type="entry name" value="Peptidase_C26"/>
    <property type="match status" value="1"/>
</dbReference>
<feature type="active site" evidence="7">
    <location>
        <position position="246"/>
    </location>
</feature>
<evidence type="ECO:0000256" key="3">
    <source>
        <dbReference type="ARBA" id="ARBA00022525"/>
    </source>
</evidence>
<dbReference type="CDD" id="cd01747">
    <property type="entry name" value="GATase1_Glutamyl_Hydrolase"/>
    <property type="match status" value="1"/>
</dbReference>
<dbReference type="FunFam" id="3.40.50.880:FF:000024">
    <property type="entry name" value="Folate gamma-glutamyl hydrolase"/>
    <property type="match status" value="1"/>
</dbReference>
<dbReference type="GO" id="GO:0005773">
    <property type="term" value="C:vacuole"/>
    <property type="evidence" value="ECO:0007669"/>
    <property type="project" value="TreeGrafter"/>
</dbReference>
<evidence type="ECO:0000256" key="7">
    <source>
        <dbReference type="PROSITE-ProRule" id="PRU00607"/>
    </source>
</evidence>
<comment type="similarity">
    <text evidence="2">Belongs to the peptidase C26 family.</text>
</comment>
<dbReference type="EC" id="3.4.19.9" evidence="7"/>
<dbReference type="PROSITE" id="PS51275">
    <property type="entry name" value="PEPTIDASE_C26_GGH"/>
    <property type="match status" value="1"/>
</dbReference>
<evidence type="ECO:0000256" key="2">
    <source>
        <dbReference type="ARBA" id="ARBA00011083"/>
    </source>
</evidence>
<dbReference type="Gene3D" id="3.40.50.880">
    <property type="match status" value="1"/>
</dbReference>
<reference evidence="8" key="2">
    <citation type="submission" date="2025-09" db="UniProtKB">
        <authorList>
            <consortium name="Ensembl"/>
        </authorList>
    </citation>
    <scope>IDENTIFICATION</scope>
</reference>
<dbReference type="InterPro" id="IPR029062">
    <property type="entry name" value="Class_I_gatase-like"/>
</dbReference>
<dbReference type="RefSeq" id="XP_044280299.1">
    <property type="nucleotide sequence ID" value="XM_044424364.1"/>
</dbReference>
<comment type="subcellular location">
    <subcellularLocation>
        <location evidence="1">Secreted</location>
        <location evidence="1">Extracellular space</location>
    </subcellularLocation>
</comment>
<dbReference type="InterPro" id="IPR015527">
    <property type="entry name" value="Pept_C26_g-glut_hydrolase"/>
</dbReference>
<reference evidence="8" key="1">
    <citation type="submission" date="2025-08" db="UniProtKB">
        <authorList>
            <consortium name="Ensembl"/>
        </authorList>
    </citation>
    <scope>IDENTIFICATION</scope>
</reference>
<dbReference type="InterPro" id="IPR011697">
    <property type="entry name" value="Peptidase_C26"/>
</dbReference>
<dbReference type="GO" id="GO:0046900">
    <property type="term" value="P:tetrahydrofolylpolyglutamate metabolic process"/>
    <property type="evidence" value="ECO:0007669"/>
    <property type="project" value="TreeGrafter"/>
</dbReference>
<name>A0A8D2IQH7_VARKO</name>
<dbReference type="OrthoDB" id="64220at2759"/>
<evidence type="ECO:0000256" key="5">
    <source>
        <dbReference type="ARBA" id="ARBA00022801"/>
    </source>
</evidence>
<keyword evidence="3" id="KW-0964">Secreted</keyword>
<dbReference type="PANTHER" id="PTHR11315">
    <property type="entry name" value="PROTEASE FAMILY C26 GAMMA-GLUTAMYL HYDROLASE"/>
    <property type="match status" value="1"/>
</dbReference>
<evidence type="ECO:0000313" key="8">
    <source>
        <dbReference type="Ensembl" id="ENSVKKP00000004339.1"/>
    </source>
</evidence>
<sequence>MGSRPGLGCALGACCFLAVFCSFAVLFVLPSRITNDRPIIGILVQHTDKVLQKFGQFYIAASYVKFLESAGARVVPIRLNRSDEEYDKIFKSINGILYPGGGVSLETSEFSRVARIFYNKALEANDNGDYFPVWGTCLGHQLLSYLTSGENLLTRTDTNNIALQMNFTQVAKDSRMFQGFPDYLLKEMASEPVTSHFHHWSLSVQNFTNNKKLQKFYKILTTNFHNVDFISTMEAYRYPIYGVQWHPEKNPFEWNITKSIPHSRPAVQVTFFTADFLVNEARKSNHRFLSKEEETDALIYNFTPVFIGKHYSFEQAYFFD</sequence>
<feature type="active site" description="Nucleophile" evidence="6 7">
    <location>
        <position position="137"/>
    </location>
</feature>
<dbReference type="GO" id="GO:0034722">
    <property type="term" value="F:gamma-glutamyl-peptidase activity"/>
    <property type="evidence" value="ECO:0007669"/>
    <property type="project" value="UniProtKB-UniRule"/>
</dbReference>
<comment type="catalytic activity">
    <reaction evidence="7">
        <text>(6S)-5,6,7,8-tetrahydrofolyl-(gamma-L-Glu)(n) + (n-1) H2O = (6S)-5,6,7,8-tetrahydrofolate + (n-1) L-glutamate</text>
        <dbReference type="Rhea" id="RHEA:56784"/>
        <dbReference type="Rhea" id="RHEA-COMP:14738"/>
        <dbReference type="ChEBI" id="CHEBI:15377"/>
        <dbReference type="ChEBI" id="CHEBI:29985"/>
        <dbReference type="ChEBI" id="CHEBI:57453"/>
        <dbReference type="ChEBI" id="CHEBI:141005"/>
        <dbReference type="EC" id="3.4.19.9"/>
    </reaction>
</comment>
<dbReference type="SUPFAM" id="SSF52317">
    <property type="entry name" value="Class I glutamine amidotransferase-like"/>
    <property type="match status" value="1"/>
</dbReference>
<evidence type="ECO:0000313" key="9">
    <source>
        <dbReference type="Proteomes" id="UP000694545"/>
    </source>
</evidence>
<dbReference type="PROSITE" id="PS51273">
    <property type="entry name" value="GATASE_TYPE_1"/>
    <property type="match status" value="1"/>
</dbReference>
<gene>
    <name evidence="8" type="primary">GGH</name>
</gene>